<dbReference type="InterPro" id="IPR003607">
    <property type="entry name" value="HD/PDEase_dom"/>
</dbReference>
<gene>
    <name evidence="2" type="ORF">EH32_12350</name>
</gene>
<evidence type="ECO:0000313" key="2">
    <source>
        <dbReference type="EMBL" id="KEO93013.1"/>
    </source>
</evidence>
<dbReference type="GO" id="GO:0008081">
    <property type="term" value="F:phosphoric diester hydrolase activity"/>
    <property type="evidence" value="ECO:0007669"/>
    <property type="project" value="UniProtKB-ARBA"/>
</dbReference>
<protein>
    <recommendedName>
        <fullName evidence="1">HD-GYP domain-containing protein</fullName>
    </recommendedName>
</protein>
<dbReference type="EMBL" id="JMIX01000007">
    <property type="protein sequence ID" value="KEO93013.1"/>
    <property type="molecule type" value="Genomic_DNA"/>
</dbReference>
<sequence length="351" mass="38959">MIQRISPDQARLGMFVTSVGGSWLSHPFWRSRFKLTSQREVDRLRTSSAEFVEIDTDLGFGPVEKEATQLKSGRGRVGRIGENVERSLPRKALSFAANMNAEFRAEHARANRTVARAKSVVSEIFSAARLGKDVPVAQALALVAEINRLFDRGEHLLIEMVRMKTADEYTHLHSVAVCALMLKFARHLEMTEAEIRECGLAGLMHDVGKMHIPSALLHKPGALKDDEFELIRSHVTKGHSILKGVASLPAGAVEVAHLHHERIDGSGYPFGLSGEQIPQIARMAAICDVYDALTSNRSYKKAWLPAQAMQEMLALNNHFDGELTQKFAESIDIFNSLPQSDQDSERLAKAR</sequence>
<dbReference type="PANTHER" id="PTHR43155:SF2">
    <property type="entry name" value="CYCLIC DI-GMP PHOSPHODIESTERASE PA4108"/>
    <property type="match status" value="1"/>
</dbReference>
<dbReference type="KEGG" id="elq:Ga0102493_112103"/>
<organism evidence="2 3">
    <name type="scientific">Erythrobacter litoralis</name>
    <dbReference type="NCBI Taxonomy" id="39960"/>
    <lineage>
        <taxon>Bacteria</taxon>
        <taxon>Pseudomonadati</taxon>
        <taxon>Pseudomonadota</taxon>
        <taxon>Alphaproteobacteria</taxon>
        <taxon>Sphingomonadales</taxon>
        <taxon>Erythrobacteraceae</taxon>
        <taxon>Erythrobacter/Porphyrobacter group</taxon>
        <taxon>Erythrobacter</taxon>
    </lineage>
</organism>
<dbReference type="RefSeq" id="WP_051697973.1">
    <property type="nucleotide sequence ID" value="NZ_CP017057.1"/>
</dbReference>
<evidence type="ECO:0000313" key="3">
    <source>
        <dbReference type="Proteomes" id="UP000027866"/>
    </source>
</evidence>
<dbReference type="PANTHER" id="PTHR43155">
    <property type="entry name" value="CYCLIC DI-GMP PHOSPHODIESTERASE PA4108-RELATED"/>
    <property type="match status" value="1"/>
</dbReference>
<evidence type="ECO:0000259" key="1">
    <source>
        <dbReference type="PROSITE" id="PS51832"/>
    </source>
</evidence>
<dbReference type="Gene3D" id="1.10.3210.10">
    <property type="entry name" value="Hypothetical protein af1432"/>
    <property type="match status" value="1"/>
</dbReference>
<dbReference type="InterPro" id="IPR021812">
    <property type="entry name" value="DUF3391"/>
</dbReference>
<dbReference type="Proteomes" id="UP000027866">
    <property type="component" value="Unassembled WGS sequence"/>
</dbReference>
<dbReference type="Pfam" id="PF11871">
    <property type="entry name" value="DUF3391"/>
    <property type="match status" value="1"/>
</dbReference>
<dbReference type="AlphaFoldDB" id="A0A074MMC6"/>
<name>A0A074MMC6_9SPHN</name>
<dbReference type="OrthoDB" id="9802066at2"/>
<proteinExistence type="predicted"/>
<feature type="domain" description="HD-GYP" evidence="1">
    <location>
        <begin position="146"/>
        <end position="343"/>
    </location>
</feature>
<dbReference type="CDD" id="cd00077">
    <property type="entry name" value="HDc"/>
    <property type="match status" value="1"/>
</dbReference>
<accession>A0A074MMC6</accession>
<dbReference type="PROSITE" id="PS51832">
    <property type="entry name" value="HD_GYP"/>
    <property type="match status" value="1"/>
</dbReference>
<dbReference type="Pfam" id="PF13487">
    <property type="entry name" value="HD_5"/>
    <property type="match status" value="1"/>
</dbReference>
<dbReference type="PATRIC" id="fig|39960.10.peg.1193"/>
<dbReference type="InterPro" id="IPR037522">
    <property type="entry name" value="HD_GYP_dom"/>
</dbReference>
<dbReference type="SMART" id="SM00471">
    <property type="entry name" value="HDc"/>
    <property type="match status" value="1"/>
</dbReference>
<comment type="caution">
    <text evidence="2">The sequence shown here is derived from an EMBL/GenBank/DDBJ whole genome shotgun (WGS) entry which is preliminary data.</text>
</comment>
<keyword evidence="3" id="KW-1185">Reference proteome</keyword>
<reference evidence="2 3" key="1">
    <citation type="submission" date="2014-04" db="EMBL/GenBank/DDBJ databases">
        <title>A comprehensive comparison of genomes of Erythrobacter spp. Strains.</title>
        <authorList>
            <person name="Zheng Q."/>
        </authorList>
    </citation>
    <scope>NUCLEOTIDE SEQUENCE [LARGE SCALE GENOMIC DNA]</scope>
    <source>
        <strain evidence="2 3">DSM 8509</strain>
    </source>
</reference>
<dbReference type="SUPFAM" id="SSF109604">
    <property type="entry name" value="HD-domain/PDEase-like"/>
    <property type="match status" value="1"/>
</dbReference>